<dbReference type="AlphaFoldDB" id="A0A146M566"/>
<gene>
    <name evidence="2" type="primary">der_2</name>
    <name evidence="2" type="ORF">g.14258</name>
</gene>
<name>A0A146M566_LYGHE</name>
<dbReference type="Pfam" id="PF01926">
    <property type="entry name" value="MMR_HSR1"/>
    <property type="match status" value="1"/>
</dbReference>
<dbReference type="PANTHER" id="PTHR43834:SF6">
    <property type="entry name" value="GTPASE DER"/>
    <property type="match status" value="1"/>
</dbReference>
<dbReference type="GO" id="GO:0005525">
    <property type="term" value="F:GTP binding"/>
    <property type="evidence" value="ECO:0007669"/>
    <property type="project" value="InterPro"/>
</dbReference>
<proteinExistence type="predicted"/>
<dbReference type="NCBIfam" id="TIGR00231">
    <property type="entry name" value="small_GTP"/>
    <property type="match status" value="1"/>
</dbReference>
<evidence type="ECO:0000259" key="1">
    <source>
        <dbReference type="Pfam" id="PF01926"/>
    </source>
</evidence>
<dbReference type="InterPro" id="IPR005225">
    <property type="entry name" value="Small_GTP-bd"/>
</dbReference>
<reference evidence="2" key="1">
    <citation type="journal article" date="2016" name="Gigascience">
        <title>De novo construction of an expanded transcriptome assembly for the western tarnished plant bug, Lygus hesperus.</title>
        <authorList>
            <person name="Tassone E.E."/>
            <person name="Geib S.M."/>
            <person name="Hall B."/>
            <person name="Fabrick J.A."/>
            <person name="Brent C.S."/>
            <person name="Hull J.J."/>
        </authorList>
    </citation>
    <scope>NUCLEOTIDE SEQUENCE</scope>
</reference>
<organism evidence="2">
    <name type="scientific">Lygus hesperus</name>
    <name type="common">Western plant bug</name>
    <dbReference type="NCBI Taxonomy" id="30085"/>
    <lineage>
        <taxon>Eukaryota</taxon>
        <taxon>Metazoa</taxon>
        <taxon>Ecdysozoa</taxon>
        <taxon>Arthropoda</taxon>
        <taxon>Hexapoda</taxon>
        <taxon>Insecta</taxon>
        <taxon>Pterygota</taxon>
        <taxon>Neoptera</taxon>
        <taxon>Paraneoptera</taxon>
        <taxon>Hemiptera</taxon>
        <taxon>Heteroptera</taxon>
        <taxon>Panheteroptera</taxon>
        <taxon>Cimicomorpha</taxon>
        <taxon>Miridae</taxon>
        <taxon>Mirini</taxon>
        <taxon>Lygus</taxon>
    </lineage>
</organism>
<dbReference type="EMBL" id="GDHC01004477">
    <property type="protein sequence ID" value="JAQ14152.1"/>
    <property type="molecule type" value="Transcribed_RNA"/>
</dbReference>
<dbReference type="InterPro" id="IPR027417">
    <property type="entry name" value="P-loop_NTPase"/>
</dbReference>
<accession>A0A146M566</accession>
<dbReference type="PANTHER" id="PTHR43834">
    <property type="entry name" value="GTPASE DER"/>
    <property type="match status" value="1"/>
</dbReference>
<dbReference type="InterPro" id="IPR006073">
    <property type="entry name" value="GTP-bd"/>
</dbReference>
<sequence length="217" mass="24103">MIKSVCVSTMPCRLVRRCTVSHITTPSQEGTWTYGEGIKVQRTWSSCTGSTGAPASTLCRWRHSSAARMRCSGVESCALGDRVVGADAATHPYSRYNFRVAIIGRPNVGKSSIFNRIVGHNTSLVHRARGVTRDWKEKDVDFGGLQFTLIDTAGLDEVDRMVFHPNSDIVRKDNRKGGVRHEVPMDATPYGRALSPLRRSGRIIKNRGRSKERCVQD</sequence>
<dbReference type="Gene3D" id="3.40.50.300">
    <property type="entry name" value="P-loop containing nucleotide triphosphate hydrolases"/>
    <property type="match status" value="1"/>
</dbReference>
<dbReference type="SUPFAM" id="SSF52540">
    <property type="entry name" value="P-loop containing nucleoside triphosphate hydrolases"/>
    <property type="match status" value="1"/>
</dbReference>
<feature type="domain" description="G" evidence="1">
    <location>
        <begin position="99"/>
        <end position="158"/>
    </location>
</feature>
<protein>
    <submittedName>
        <fullName evidence="2">GTPase Der</fullName>
    </submittedName>
</protein>
<evidence type="ECO:0000313" key="2">
    <source>
        <dbReference type="EMBL" id="JAQ14152.1"/>
    </source>
</evidence>